<evidence type="ECO:0000256" key="1">
    <source>
        <dbReference type="SAM" id="MobiDB-lite"/>
    </source>
</evidence>
<protein>
    <recommendedName>
        <fullName evidence="5">Nucleotidyl transferase domain-containing protein</fullName>
    </recommendedName>
</protein>
<dbReference type="SUPFAM" id="SSF56784">
    <property type="entry name" value="HAD-like"/>
    <property type="match status" value="1"/>
</dbReference>
<gene>
    <name evidence="4" type="ORF">PBAH0796_LOCUS19341</name>
</gene>
<dbReference type="InterPro" id="IPR036412">
    <property type="entry name" value="HAD-like_sf"/>
</dbReference>
<dbReference type="AlphaFoldDB" id="A0A7S0ANN3"/>
<accession>A0A7S0ANN3</accession>
<dbReference type="InterPro" id="IPR023214">
    <property type="entry name" value="HAD_sf"/>
</dbReference>
<evidence type="ECO:0000259" key="2">
    <source>
        <dbReference type="Pfam" id="PF00483"/>
    </source>
</evidence>
<dbReference type="Pfam" id="PF00483">
    <property type="entry name" value="NTP_transferase"/>
    <property type="match status" value="1"/>
</dbReference>
<dbReference type="Pfam" id="PF21473">
    <property type="entry name" value="OB_Ssb-like"/>
    <property type="match status" value="1"/>
</dbReference>
<dbReference type="Gene3D" id="3.40.50.1000">
    <property type="entry name" value="HAD superfamily/HAD-like"/>
    <property type="match status" value="1"/>
</dbReference>
<dbReference type="PANTHER" id="PTHR31472:SF5">
    <property type="entry name" value="OS05G0244600 PROTEIN"/>
    <property type="match status" value="1"/>
</dbReference>
<proteinExistence type="predicted"/>
<dbReference type="InterPro" id="IPR005835">
    <property type="entry name" value="NTP_transferase_dom"/>
</dbReference>
<evidence type="ECO:0000259" key="3">
    <source>
        <dbReference type="Pfam" id="PF21473"/>
    </source>
</evidence>
<reference evidence="4" key="1">
    <citation type="submission" date="2021-01" db="EMBL/GenBank/DDBJ databases">
        <authorList>
            <person name="Corre E."/>
            <person name="Pelletier E."/>
            <person name="Niang G."/>
            <person name="Scheremetjew M."/>
            <person name="Finn R."/>
            <person name="Kale V."/>
            <person name="Holt S."/>
            <person name="Cochrane G."/>
            <person name="Meng A."/>
            <person name="Brown T."/>
            <person name="Cohen L."/>
        </authorList>
    </citation>
    <scope>NUCLEOTIDE SEQUENCE</scope>
    <source>
        <strain evidence="4">Pbaha01</strain>
    </source>
</reference>
<dbReference type="InterPro" id="IPR029044">
    <property type="entry name" value="Nucleotide-diphossugar_trans"/>
</dbReference>
<dbReference type="Gene3D" id="2.40.50.140">
    <property type="entry name" value="Nucleic acid-binding proteins"/>
    <property type="match status" value="1"/>
</dbReference>
<dbReference type="SUPFAM" id="SSF50249">
    <property type="entry name" value="Nucleic acid-binding proteins"/>
    <property type="match status" value="1"/>
</dbReference>
<dbReference type="InterPro" id="IPR048970">
    <property type="entry name" value="OB_Ssb-like"/>
</dbReference>
<sequence>MAEPAVAVNVIVPLGGLGSRFQKEGYLTRPKPFVPVLGKPMILWVLENLTMGTEDKLVIVYNPAFMSIGNFMKEVVGERFPECKFVELPGPTRGAAETVLFGLKGLDEDDRKRPTMLVDGDTFYTADIVGKFREVASTQNAVFCFHDTQETPIYSYITLDGEDNITEVKEKVKISDWANSGCYCFRDGVLLAGECEALIEANSKQESQDGVGEFYTSGVIAAMIAKKEPFRALKLEVSDIHVLGTPAQVEKFCETWPTQPRQRFVFDLEGVLIAGFKGEPIARNVELCQRLKKQGHIIIVHSTRAFGMERKTWAFLEEHKIPCDDLRLGKPRGEIYVSGPTAVDAVLADLDKQIGFYPTEVKVAPRPRVPPPQPEIKMRKPKMQPIGSLTPESKGVTCLVKVLEDVQVVESPIKGIGPPLKFFEVVCGDETGQVIVSLTEGQKDGVTKDKVLLVRNGFVKMVKGHIRLVVDKWGKLDFDTQETVDKVGDNNVSSTEYELVGA</sequence>
<feature type="domain" description="Nucleotidyl transferase" evidence="2">
    <location>
        <begin position="27"/>
        <end position="193"/>
    </location>
</feature>
<feature type="region of interest" description="Disordered" evidence="1">
    <location>
        <begin position="365"/>
        <end position="387"/>
    </location>
</feature>
<dbReference type="Gene3D" id="3.90.550.10">
    <property type="entry name" value="Spore Coat Polysaccharide Biosynthesis Protein SpsA, Chain A"/>
    <property type="match status" value="1"/>
</dbReference>
<feature type="domain" description="Single-stranded DNA binding protein Ssb-like OB fold" evidence="3">
    <location>
        <begin position="389"/>
        <end position="477"/>
    </location>
</feature>
<dbReference type="PANTHER" id="PTHR31472">
    <property type="entry name" value="OS05G0244600 PROTEIN"/>
    <property type="match status" value="1"/>
</dbReference>
<dbReference type="EMBL" id="HBEG01031609">
    <property type="protein sequence ID" value="CAD8369369.1"/>
    <property type="molecule type" value="Transcribed_RNA"/>
</dbReference>
<dbReference type="SUPFAM" id="SSF53448">
    <property type="entry name" value="Nucleotide-diphospho-sugar transferases"/>
    <property type="match status" value="1"/>
</dbReference>
<organism evidence="4">
    <name type="scientific">Pyrodinium bahamense</name>
    <dbReference type="NCBI Taxonomy" id="73915"/>
    <lineage>
        <taxon>Eukaryota</taxon>
        <taxon>Sar</taxon>
        <taxon>Alveolata</taxon>
        <taxon>Dinophyceae</taxon>
        <taxon>Gonyaulacales</taxon>
        <taxon>Pyrocystaceae</taxon>
        <taxon>Pyrodinium</taxon>
    </lineage>
</organism>
<name>A0A7S0ANN3_9DINO</name>
<dbReference type="InterPro" id="IPR012340">
    <property type="entry name" value="NA-bd_OB-fold"/>
</dbReference>
<evidence type="ECO:0008006" key="5">
    <source>
        <dbReference type="Google" id="ProtNLM"/>
    </source>
</evidence>
<evidence type="ECO:0000313" key="4">
    <source>
        <dbReference type="EMBL" id="CAD8369369.1"/>
    </source>
</evidence>